<dbReference type="InterPro" id="IPR029028">
    <property type="entry name" value="Alpha/beta_knot_MTases"/>
</dbReference>
<dbReference type="EC" id="2.1.1.185" evidence="4"/>
<dbReference type="InterPro" id="IPR001537">
    <property type="entry name" value="SpoU_MeTrfase"/>
</dbReference>
<dbReference type="InterPro" id="IPR029064">
    <property type="entry name" value="Ribosomal_eL30-like_sf"/>
</dbReference>
<sequence length="270" mass="29546">MPVIVIHDVHDSRLDRYTDLKTDRSGKPGADSFIVEGRWCVAELANSPLTTLSVVVQDGRQAEVASWYGDEVPIYVVSAQQIRELVGYDFHRGMLAEGRRPPQHSLSELDFDGPGPQVALAVFGVSQRDNLGSMIRTASALGIRRLVIDRRTADPFSRRAVRVSMGTVFKQAVFQADDPVGDLVQLADQQNVRVVATTLGEDAIPLEQFQWDGRPILLVVGSEPDGVGRQVELAATDRVTIPMQLGTDSLNVSVAAAIFMYQLCMRSSPS</sequence>
<evidence type="ECO:0000256" key="2">
    <source>
        <dbReference type="ARBA" id="ARBA00022679"/>
    </source>
</evidence>
<organism evidence="4 5">
    <name type="scientific">Rubripirellula lacrimiformis</name>
    <dbReference type="NCBI Taxonomy" id="1930273"/>
    <lineage>
        <taxon>Bacteria</taxon>
        <taxon>Pseudomonadati</taxon>
        <taxon>Planctomycetota</taxon>
        <taxon>Planctomycetia</taxon>
        <taxon>Pirellulales</taxon>
        <taxon>Pirellulaceae</taxon>
        <taxon>Rubripirellula</taxon>
    </lineage>
</organism>
<keyword evidence="2 4" id="KW-0808">Transferase</keyword>
<protein>
    <submittedName>
        <fullName evidence="4">23S rRNA (Guanosine-2'-O-)-methyltransferase RlmB</fullName>
        <ecNumber evidence="4">2.1.1.185</ecNumber>
    </submittedName>
</protein>
<dbReference type="OrthoDB" id="9794400at2"/>
<evidence type="ECO:0000313" key="5">
    <source>
        <dbReference type="Proteomes" id="UP000318538"/>
    </source>
</evidence>
<dbReference type="PANTHER" id="PTHR43191">
    <property type="entry name" value="RRNA METHYLTRANSFERASE 3"/>
    <property type="match status" value="1"/>
</dbReference>
<dbReference type="InterPro" id="IPR029026">
    <property type="entry name" value="tRNA_m1G_MTases_N"/>
</dbReference>
<dbReference type="RefSeq" id="WP_145173032.1">
    <property type="nucleotide sequence ID" value="NZ_CP036525.1"/>
</dbReference>
<proteinExistence type="predicted"/>
<dbReference type="PANTHER" id="PTHR43191:SF12">
    <property type="entry name" value="RRNA METHYLASE"/>
    <property type="match status" value="1"/>
</dbReference>
<dbReference type="GO" id="GO:0032259">
    <property type="term" value="P:methylation"/>
    <property type="evidence" value="ECO:0007669"/>
    <property type="project" value="UniProtKB-KW"/>
</dbReference>
<dbReference type="SUPFAM" id="SSF75217">
    <property type="entry name" value="alpha/beta knot"/>
    <property type="match status" value="1"/>
</dbReference>
<dbReference type="GO" id="GO:0008173">
    <property type="term" value="F:RNA methyltransferase activity"/>
    <property type="evidence" value="ECO:0007669"/>
    <property type="project" value="InterPro"/>
</dbReference>
<evidence type="ECO:0000256" key="1">
    <source>
        <dbReference type="ARBA" id="ARBA00022603"/>
    </source>
</evidence>
<dbReference type="InterPro" id="IPR051259">
    <property type="entry name" value="rRNA_Methyltransferase"/>
</dbReference>
<dbReference type="KEGG" id="rlc:K227x_48310"/>
<keyword evidence="5" id="KW-1185">Reference proteome</keyword>
<evidence type="ECO:0000259" key="3">
    <source>
        <dbReference type="Pfam" id="PF00588"/>
    </source>
</evidence>
<dbReference type="Gene3D" id="3.40.1280.10">
    <property type="match status" value="1"/>
</dbReference>
<dbReference type="CDD" id="cd18095">
    <property type="entry name" value="SpoU-like_rRNA-MTase"/>
    <property type="match status" value="1"/>
</dbReference>
<dbReference type="Proteomes" id="UP000318538">
    <property type="component" value="Chromosome"/>
</dbReference>
<dbReference type="EMBL" id="CP036525">
    <property type="protein sequence ID" value="QDT06421.1"/>
    <property type="molecule type" value="Genomic_DNA"/>
</dbReference>
<dbReference type="AlphaFoldDB" id="A0A517NH08"/>
<gene>
    <name evidence="4" type="primary">rlmB_2</name>
    <name evidence="4" type="ORF">K227x_48310</name>
</gene>
<dbReference type="GO" id="GO:0003723">
    <property type="term" value="F:RNA binding"/>
    <property type="evidence" value="ECO:0007669"/>
    <property type="project" value="InterPro"/>
</dbReference>
<dbReference type="SUPFAM" id="SSF55315">
    <property type="entry name" value="L30e-like"/>
    <property type="match status" value="1"/>
</dbReference>
<name>A0A517NH08_9BACT</name>
<reference evidence="4 5" key="1">
    <citation type="submission" date="2019-02" db="EMBL/GenBank/DDBJ databases">
        <title>Deep-cultivation of Planctomycetes and their phenomic and genomic characterization uncovers novel biology.</title>
        <authorList>
            <person name="Wiegand S."/>
            <person name="Jogler M."/>
            <person name="Boedeker C."/>
            <person name="Pinto D."/>
            <person name="Vollmers J."/>
            <person name="Rivas-Marin E."/>
            <person name="Kohn T."/>
            <person name="Peeters S.H."/>
            <person name="Heuer A."/>
            <person name="Rast P."/>
            <person name="Oberbeckmann S."/>
            <person name="Bunk B."/>
            <person name="Jeske O."/>
            <person name="Meyerdierks A."/>
            <person name="Storesund J.E."/>
            <person name="Kallscheuer N."/>
            <person name="Luecker S."/>
            <person name="Lage O.M."/>
            <person name="Pohl T."/>
            <person name="Merkel B.J."/>
            <person name="Hornburger P."/>
            <person name="Mueller R.-W."/>
            <person name="Bruemmer F."/>
            <person name="Labrenz M."/>
            <person name="Spormann A.M."/>
            <person name="Op den Camp H."/>
            <person name="Overmann J."/>
            <person name="Amann R."/>
            <person name="Jetten M.S.M."/>
            <person name="Mascher T."/>
            <person name="Medema M.H."/>
            <person name="Devos D.P."/>
            <person name="Kaster A.-K."/>
            <person name="Ovreas L."/>
            <person name="Rohde M."/>
            <person name="Galperin M.Y."/>
            <person name="Jogler C."/>
        </authorList>
    </citation>
    <scope>NUCLEOTIDE SEQUENCE [LARGE SCALE GENOMIC DNA]</scope>
    <source>
        <strain evidence="4 5">K22_7</strain>
    </source>
</reference>
<dbReference type="Pfam" id="PF00588">
    <property type="entry name" value="SpoU_methylase"/>
    <property type="match status" value="1"/>
</dbReference>
<keyword evidence="1 4" id="KW-0489">Methyltransferase</keyword>
<feature type="domain" description="tRNA/rRNA methyltransferase SpoU type" evidence="3">
    <location>
        <begin position="118"/>
        <end position="261"/>
    </location>
</feature>
<accession>A0A517NH08</accession>
<dbReference type="GO" id="GO:0006396">
    <property type="term" value="P:RNA processing"/>
    <property type="evidence" value="ECO:0007669"/>
    <property type="project" value="InterPro"/>
</dbReference>
<evidence type="ECO:0000313" key="4">
    <source>
        <dbReference type="EMBL" id="QDT06421.1"/>
    </source>
</evidence>